<dbReference type="RefSeq" id="WP_011797803.1">
    <property type="nucleotide sequence ID" value="NC_008757.1"/>
</dbReference>
<reference evidence="2" key="1">
    <citation type="journal article" date="2009" name="Environ. Microbiol.">
        <title>The genome of Polaromonas naphthalenivorans strain CJ2, isolated from coal tar-contaminated sediment, reveals physiological and metabolic versatility and evolution through extensive horizontal gene transfer.</title>
        <authorList>
            <person name="Yagi J.M."/>
            <person name="Sims D."/>
            <person name="Brettin T."/>
            <person name="Bruce D."/>
            <person name="Madsen E.L."/>
        </authorList>
    </citation>
    <scope>NUCLEOTIDE SEQUENCE [LARGE SCALE GENOMIC DNA]</scope>
    <source>
        <strain evidence="2">CJ2</strain>
        <plasmid evidence="2">Plasmid pPNAP01</plasmid>
    </source>
</reference>
<accession>A1VUU4</accession>
<gene>
    <name evidence="1" type="ordered locus">Pnap_4135</name>
</gene>
<sequence>MTIRKSDIRELNKLITHLITDYSILIAIENRDGCLIRIFDNPITLTLILARSEALQFNSIHATVFRTREAFMAVRLAVNRLERRFRRVESEHMVEGDIKSVVNEIDYALAVYADQLDKVNIRTDQKRWHSKAPRTSLVRTQLAHTGQKPIPVQWLNQCDR</sequence>
<proteinExistence type="predicted"/>
<keyword evidence="2" id="KW-1185">Reference proteome</keyword>
<geneLocation type="plasmid" evidence="1 2">
    <name>pPNAP01</name>
</geneLocation>
<dbReference type="AlphaFoldDB" id="A1VUU4"/>
<evidence type="ECO:0000313" key="2">
    <source>
        <dbReference type="Proteomes" id="UP000000644"/>
    </source>
</evidence>
<dbReference type="EMBL" id="CP000530">
    <property type="protein sequence ID" value="ABM39422.1"/>
    <property type="molecule type" value="Genomic_DNA"/>
</dbReference>
<dbReference type="HOGENOM" id="CLU_1650572_0_0_4"/>
<keyword evidence="1" id="KW-0614">Plasmid</keyword>
<name>A1VUU4_POLNA</name>
<dbReference type="KEGG" id="pna:Pnap_4135"/>
<organism evidence="1 2">
    <name type="scientific">Polaromonas naphthalenivorans (strain CJ2)</name>
    <dbReference type="NCBI Taxonomy" id="365044"/>
    <lineage>
        <taxon>Bacteria</taxon>
        <taxon>Pseudomonadati</taxon>
        <taxon>Pseudomonadota</taxon>
        <taxon>Betaproteobacteria</taxon>
        <taxon>Burkholderiales</taxon>
        <taxon>Comamonadaceae</taxon>
        <taxon>Polaromonas</taxon>
    </lineage>
</organism>
<evidence type="ECO:0000313" key="1">
    <source>
        <dbReference type="EMBL" id="ABM39422.1"/>
    </source>
</evidence>
<dbReference type="Proteomes" id="UP000000644">
    <property type="component" value="Plasmid pPNAP01"/>
</dbReference>
<protein>
    <submittedName>
        <fullName evidence="1">Uncharacterized protein</fullName>
    </submittedName>
</protein>